<keyword evidence="2" id="KW-1185">Reference proteome</keyword>
<comment type="caution">
    <text evidence="1">The sequence shown here is derived from an EMBL/GenBank/DDBJ whole genome shotgun (WGS) entry which is preliminary data.</text>
</comment>
<evidence type="ECO:0000313" key="2">
    <source>
        <dbReference type="Proteomes" id="UP000886520"/>
    </source>
</evidence>
<sequence length="100" mass="11183">MPLVKTESANKRRFNYGAWLWERHGGAVRHVASAHWTHKELEPARICPAVNAGAKKELEPTRNCPVVNAARGLSSPRPKFLAPSVHDKLACQLAYSMWPN</sequence>
<dbReference type="Proteomes" id="UP000886520">
    <property type="component" value="Chromosome 21"/>
</dbReference>
<evidence type="ECO:0000313" key="1">
    <source>
        <dbReference type="EMBL" id="KAI5062888.1"/>
    </source>
</evidence>
<name>A0A9D4Z581_ADICA</name>
<gene>
    <name evidence="1" type="ORF">GOP47_0021435</name>
</gene>
<organism evidence="1 2">
    <name type="scientific">Adiantum capillus-veneris</name>
    <name type="common">Maidenhair fern</name>
    <dbReference type="NCBI Taxonomy" id="13818"/>
    <lineage>
        <taxon>Eukaryota</taxon>
        <taxon>Viridiplantae</taxon>
        <taxon>Streptophyta</taxon>
        <taxon>Embryophyta</taxon>
        <taxon>Tracheophyta</taxon>
        <taxon>Polypodiopsida</taxon>
        <taxon>Polypodiidae</taxon>
        <taxon>Polypodiales</taxon>
        <taxon>Pteridineae</taxon>
        <taxon>Pteridaceae</taxon>
        <taxon>Vittarioideae</taxon>
        <taxon>Adiantum</taxon>
    </lineage>
</organism>
<accession>A0A9D4Z581</accession>
<reference evidence="1" key="1">
    <citation type="submission" date="2021-01" db="EMBL/GenBank/DDBJ databases">
        <title>Adiantum capillus-veneris genome.</title>
        <authorList>
            <person name="Fang Y."/>
            <person name="Liao Q."/>
        </authorList>
    </citation>
    <scope>NUCLEOTIDE SEQUENCE</scope>
    <source>
        <strain evidence="1">H3</strain>
        <tissue evidence="1">Leaf</tissue>
    </source>
</reference>
<protein>
    <submittedName>
        <fullName evidence="1">Uncharacterized protein</fullName>
    </submittedName>
</protein>
<dbReference type="AlphaFoldDB" id="A0A9D4Z581"/>
<dbReference type="EMBL" id="JABFUD020000021">
    <property type="protein sequence ID" value="KAI5062888.1"/>
    <property type="molecule type" value="Genomic_DNA"/>
</dbReference>
<proteinExistence type="predicted"/>